<keyword evidence="1" id="KW-0863">Zinc-finger</keyword>
<organism evidence="3 4">
    <name type="scientific">Nitzschia inconspicua</name>
    <dbReference type="NCBI Taxonomy" id="303405"/>
    <lineage>
        <taxon>Eukaryota</taxon>
        <taxon>Sar</taxon>
        <taxon>Stramenopiles</taxon>
        <taxon>Ochrophyta</taxon>
        <taxon>Bacillariophyta</taxon>
        <taxon>Bacillariophyceae</taxon>
        <taxon>Bacillariophycidae</taxon>
        <taxon>Bacillariales</taxon>
        <taxon>Bacillariaceae</taxon>
        <taxon>Nitzschia</taxon>
    </lineage>
</organism>
<accession>A0A9K3KCK3</accession>
<name>A0A9K3KCK3_9STRA</name>
<reference evidence="3" key="1">
    <citation type="journal article" date="2021" name="Sci. Rep.">
        <title>Diploid genomic architecture of Nitzschia inconspicua, an elite biomass production diatom.</title>
        <authorList>
            <person name="Oliver A."/>
            <person name="Podell S."/>
            <person name="Pinowska A."/>
            <person name="Traller J.C."/>
            <person name="Smith S.R."/>
            <person name="McClure R."/>
            <person name="Beliaev A."/>
            <person name="Bohutskyi P."/>
            <person name="Hill E.A."/>
            <person name="Rabines A."/>
            <person name="Zheng H."/>
            <person name="Allen L.Z."/>
            <person name="Kuo A."/>
            <person name="Grigoriev I.V."/>
            <person name="Allen A.E."/>
            <person name="Hazlebeck D."/>
            <person name="Allen E.E."/>
        </authorList>
    </citation>
    <scope>NUCLEOTIDE SEQUENCE</scope>
    <source>
        <strain evidence="3">Hildebrandi</strain>
    </source>
</reference>
<keyword evidence="1" id="KW-0479">Metal-binding</keyword>
<dbReference type="AlphaFoldDB" id="A0A9K3KCK3"/>
<dbReference type="Proteomes" id="UP000693970">
    <property type="component" value="Unassembled WGS sequence"/>
</dbReference>
<sequence length="429" mass="49079">MTTADPMPPCCQLCFETACDTIFSTLANTCSHRACQACLTKWIHKQEQSSAETVPCPFCRVDMSLTDMECILGRPFQPRADRAFAGGSNDESDLLDDLTRDWLVRHTRQCPNCHSHIEKLDGCDKMECLCGCRFCFQCGIINATCTCTSRHHVFWDNIRNHTSCRNQQAVVVVDVVDTHAASNDCATVTLGEIIARRRHMEDNRTKRELRSQQRQAAWAEILSIESLPLHDLSIYNGFWLYKQEDSMKFLQLVMDLPKRQWLKSHERCCRRISCLRDLDEPRMGQDRTGTQGSPKEFRNPTTTGFWLFAAKTSRESLRIHAQLMNQQFVHNHRRSCRQKRRNEMTGAWCMDEVSMDEVWSNVGSVALGAHLFWPDHATVAATVVRRIGETILEDRIVRAKPLKRVNGVAELQALGNPVRRNDMSVCRSG</sequence>
<keyword evidence="4" id="KW-1185">Reference proteome</keyword>
<evidence type="ECO:0000313" key="4">
    <source>
        <dbReference type="Proteomes" id="UP000693970"/>
    </source>
</evidence>
<gene>
    <name evidence="3" type="ORF">IV203_023205</name>
</gene>
<dbReference type="GO" id="GO:0008270">
    <property type="term" value="F:zinc ion binding"/>
    <property type="evidence" value="ECO:0007669"/>
    <property type="project" value="UniProtKB-KW"/>
</dbReference>
<comment type="caution">
    <text evidence="3">The sequence shown here is derived from an EMBL/GenBank/DDBJ whole genome shotgun (WGS) entry which is preliminary data.</text>
</comment>
<feature type="domain" description="RING-type" evidence="2">
    <location>
        <begin position="11"/>
        <end position="60"/>
    </location>
</feature>
<proteinExistence type="predicted"/>
<dbReference type="PROSITE" id="PS50089">
    <property type="entry name" value="ZF_RING_2"/>
    <property type="match status" value="1"/>
</dbReference>
<evidence type="ECO:0000256" key="1">
    <source>
        <dbReference type="PROSITE-ProRule" id="PRU00175"/>
    </source>
</evidence>
<dbReference type="EMBL" id="JAGRRH010000026">
    <property type="protein sequence ID" value="KAG7341254.1"/>
    <property type="molecule type" value="Genomic_DNA"/>
</dbReference>
<dbReference type="OrthoDB" id="202881at2759"/>
<evidence type="ECO:0000259" key="2">
    <source>
        <dbReference type="PROSITE" id="PS50089"/>
    </source>
</evidence>
<reference evidence="3" key="2">
    <citation type="submission" date="2021-04" db="EMBL/GenBank/DDBJ databases">
        <authorList>
            <person name="Podell S."/>
        </authorList>
    </citation>
    <scope>NUCLEOTIDE SEQUENCE</scope>
    <source>
        <strain evidence="3">Hildebrandi</strain>
    </source>
</reference>
<evidence type="ECO:0000313" key="3">
    <source>
        <dbReference type="EMBL" id="KAG7341254.1"/>
    </source>
</evidence>
<dbReference type="InterPro" id="IPR001841">
    <property type="entry name" value="Znf_RING"/>
</dbReference>
<protein>
    <submittedName>
        <fullName evidence="3">Zinc finger C3HC4 type domain containing protein</fullName>
    </submittedName>
</protein>
<keyword evidence="1" id="KW-0862">Zinc</keyword>